<evidence type="ECO:0000313" key="1">
    <source>
        <dbReference type="EMBL" id="GAA2010795.1"/>
    </source>
</evidence>
<dbReference type="EMBL" id="BAAANO010000020">
    <property type="protein sequence ID" value="GAA2010795.1"/>
    <property type="molecule type" value="Genomic_DNA"/>
</dbReference>
<organism evidence="1 2">
    <name type="scientific">Brevibacterium samyangense</name>
    <dbReference type="NCBI Taxonomy" id="366888"/>
    <lineage>
        <taxon>Bacteria</taxon>
        <taxon>Bacillati</taxon>
        <taxon>Actinomycetota</taxon>
        <taxon>Actinomycetes</taxon>
        <taxon>Micrococcales</taxon>
        <taxon>Brevibacteriaceae</taxon>
        <taxon>Brevibacterium</taxon>
    </lineage>
</organism>
<name>A0ABP5F015_9MICO</name>
<sequence>MEMLLHRVPGLRTEGVVLSFTRRRLVPPGWTGPRGPTGGEVCLGVVLTGIDRIIDVSAALLLPHDHDLPTRANGSASGACDQPWRCLWRGFSQMTMTRL</sequence>
<keyword evidence="2" id="KW-1185">Reference proteome</keyword>
<evidence type="ECO:0000313" key="2">
    <source>
        <dbReference type="Proteomes" id="UP001500755"/>
    </source>
</evidence>
<accession>A0ABP5F015</accession>
<gene>
    <name evidence="1" type="ORF">GCM10009755_22560</name>
</gene>
<comment type="caution">
    <text evidence="1">The sequence shown here is derived from an EMBL/GenBank/DDBJ whole genome shotgun (WGS) entry which is preliminary data.</text>
</comment>
<reference evidence="2" key="1">
    <citation type="journal article" date="2019" name="Int. J. Syst. Evol. Microbiol.">
        <title>The Global Catalogue of Microorganisms (GCM) 10K type strain sequencing project: providing services to taxonomists for standard genome sequencing and annotation.</title>
        <authorList>
            <consortium name="The Broad Institute Genomics Platform"/>
            <consortium name="The Broad Institute Genome Sequencing Center for Infectious Disease"/>
            <person name="Wu L."/>
            <person name="Ma J."/>
        </authorList>
    </citation>
    <scope>NUCLEOTIDE SEQUENCE [LARGE SCALE GENOMIC DNA]</scope>
    <source>
        <strain evidence="2">JCM 14546</strain>
    </source>
</reference>
<protein>
    <submittedName>
        <fullName evidence="1">Uncharacterized protein</fullName>
    </submittedName>
</protein>
<dbReference type="Proteomes" id="UP001500755">
    <property type="component" value="Unassembled WGS sequence"/>
</dbReference>
<proteinExistence type="predicted"/>